<reference evidence="3 4" key="1">
    <citation type="submission" date="2018-10" db="EMBL/GenBank/DDBJ databases">
        <authorList>
            <person name="Chen W.-M."/>
        </authorList>
    </citation>
    <scope>NUCLEOTIDE SEQUENCE [LARGE SCALE GENOMIC DNA]</scope>
    <source>
        <strain evidence="3 4">THS-13</strain>
    </source>
</reference>
<dbReference type="AlphaFoldDB" id="A0A3N0VM20"/>
<gene>
    <name evidence="3" type="ORF">ED208_04475</name>
</gene>
<keyword evidence="1" id="KW-0732">Signal</keyword>
<dbReference type="Proteomes" id="UP000282106">
    <property type="component" value="Unassembled WGS sequence"/>
</dbReference>
<evidence type="ECO:0000313" key="4">
    <source>
        <dbReference type="Proteomes" id="UP000282106"/>
    </source>
</evidence>
<dbReference type="InterPro" id="IPR036366">
    <property type="entry name" value="PGBDSf"/>
</dbReference>
<dbReference type="InterPro" id="IPR002477">
    <property type="entry name" value="Peptidoglycan-bd-like"/>
</dbReference>
<feature type="domain" description="Peptidoglycan binding-like" evidence="2">
    <location>
        <begin position="24"/>
        <end position="76"/>
    </location>
</feature>
<sequence length="272" mass="28682">MRTASFAAFILAAVSTVAAASPYILEAERMLEQLGYQPGKVDGEFDAELTAAVSRFQADQRLPVTGLVDPQTHEVLMAAVAPPSGSQALPTAPVKASTPSGIIGGSGTAPQRRFGVLLEGALEWGGETVATVGFTNGSTQDVDTGQGVTLAGGLYFRPVEAVDIRATAGYKLVTTKASNADITLTRYVLKLTADYLLPGGFRIGAGPVQHMNIKFDGDGIGPNLEFDNALGYVAQLGWKWLAVSYTGMKYQLKNSAQEIDANNVGATFTWEF</sequence>
<dbReference type="InParanoid" id="A0A3N0VM20"/>
<dbReference type="SUPFAM" id="SSF47090">
    <property type="entry name" value="PGBD-like"/>
    <property type="match status" value="1"/>
</dbReference>
<keyword evidence="4" id="KW-1185">Reference proteome</keyword>
<dbReference type="EMBL" id="RJVO01000001">
    <property type="protein sequence ID" value="ROH93784.1"/>
    <property type="molecule type" value="Genomic_DNA"/>
</dbReference>
<evidence type="ECO:0000256" key="1">
    <source>
        <dbReference type="SAM" id="SignalP"/>
    </source>
</evidence>
<dbReference type="Pfam" id="PF01471">
    <property type="entry name" value="PG_binding_1"/>
    <property type="match status" value="1"/>
</dbReference>
<comment type="caution">
    <text evidence="3">The sequence shown here is derived from an EMBL/GenBank/DDBJ whole genome shotgun (WGS) entry which is preliminary data.</text>
</comment>
<dbReference type="RefSeq" id="WP_123210640.1">
    <property type="nucleotide sequence ID" value="NZ_RJVO01000001.1"/>
</dbReference>
<feature type="chain" id="PRO_5018128657" evidence="1">
    <location>
        <begin position="20"/>
        <end position="272"/>
    </location>
</feature>
<evidence type="ECO:0000313" key="3">
    <source>
        <dbReference type="EMBL" id="ROH93784.1"/>
    </source>
</evidence>
<dbReference type="InterPro" id="IPR036365">
    <property type="entry name" value="PGBD-like_sf"/>
</dbReference>
<feature type="signal peptide" evidence="1">
    <location>
        <begin position="1"/>
        <end position="19"/>
    </location>
</feature>
<proteinExistence type="predicted"/>
<dbReference type="Gene3D" id="1.10.101.10">
    <property type="entry name" value="PGBD-like superfamily/PGBD"/>
    <property type="match status" value="1"/>
</dbReference>
<name>A0A3N0VM20_9GAMM</name>
<accession>A0A3N0VM20</accession>
<organism evidence="3 4">
    <name type="scientific">Stagnimonas aquatica</name>
    <dbReference type="NCBI Taxonomy" id="2689987"/>
    <lineage>
        <taxon>Bacteria</taxon>
        <taxon>Pseudomonadati</taxon>
        <taxon>Pseudomonadota</taxon>
        <taxon>Gammaproteobacteria</taxon>
        <taxon>Nevskiales</taxon>
        <taxon>Nevskiaceae</taxon>
        <taxon>Stagnimonas</taxon>
    </lineage>
</organism>
<protein>
    <submittedName>
        <fullName evidence="3">Peptidoglycan-binding protein</fullName>
    </submittedName>
</protein>
<evidence type="ECO:0000259" key="2">
    <source>
        <dbReference type="Pfam" id="PF01471"/>
    </source>
</evidence>